<dbReference type="SUPFAM" id="SSF53850">
    <property type="entry name" value="Periplasmic binding protein-like II"/>
    <property type="match status" value="1"/>
</dbReference>
<organism evidence="7 8">
    <name type="scientific">Nocardioides iriomotensis</name>
    <dbReference type="NCBI Taxonomy" id="715784"/>
    <lineage>
        <taxon>Bacteria</taxon>
        <taxon>Bacillati</taxon>
        <taxon>Actinomycetota</taxon>
        <taxon>Actinomycetes</taxon>
        <taxon>Propionibacteriales</taxon>
        <taxon>Nocardioidaceae</taxon>
        <taxon>Nocardioides</taxon>
    </lineage>
</organism>
<reference evidence="7 8" key="1">
    <citation type="submission" date="2019-01" db="EMBL/GenBank/DDBJ databases">
        <title>Nocardioides guangzhouensis sp. nov., an actinobacterium isolated from soil.</title>
        <authorList>
            <person name="Fu Y."/>
            <person name="Cai Y."/>
            <person name="Lin Z."/>
            <person name="Chen P."/>
        </authorList>
    </citation>
    <scope>NUCLEOTIDE SEQUENCE [LARGE SCALE GENOMIC DNA]</scope>
    <source>
        <strain evidence="7 8">NBRC 105384</strain>
    </source>
</reference>
<evidence type="ECO:0000313" key="8">
    <source>
        <dbReference type="Proteomes" id="UP000291189"/>
    </source>
</evidence>
<evidence type="ECO:0000256" key="5">
    <source>
        <dbReference type="SAM" id="SignalP"/>
    </source>
</evidence>
<dbReference type="EMBL" id="SDPU01000020">
    <property type="protein sequence ID" value="RYU12704.1"/>
    <property type="molecule type" value="Genomic_DNA"/>
</dbReference>
<evidence type="ECO:0000259" key="6">
    <source>
        <dbReference type="SMART" id="SM00062"/>
    </source>
</evidence>
<dbReference type="OrthoDB" id="9762169at2"/>
<dbReference type="PROSITE" id="PS01039">
    <property type="entry name" value="SBP_BACTERIAL_3"/>
    <property type="match status" value="1"/>
</dbReference>
<dbReference type="CDD" id="cd01004">
    <property type="entry name" value="PBP2_MidA_like"/>
    <property type="match status" value="1"/>
</dbReference>
<dbReference type="Proteomes" id="UP000291189">
    <property type="component" value="Unassembled WGS sequence"/>
</dbReference>
<dbReference type="Gene3D" id="3.40.190.10">
    <property type="entry name" value="Periplasmic binding protein-like II"/>
    <property type="match status" value="2"/>
</dbReference>
<evidence type="ECO:0000313" key="7">
    <source>
        <dbReference type="EMBL" id="RYU12704.1"/>
    </source>
</evidence>
<evidence type="ECO:0000256" key="1">
    <source>
        <dbReference type="ARBA" id="ARBA00004196"/>
    </source>
</evidence>
<sequence>MRHSTSSSPLTLLAGAVALLTLAACGGGGTETAQPAGSASSKAERSVVVDQKLAKQVPSAISSDGKITVGTDATYAPNEFLAPDGQTVVGFDVDLFRAVAAKLGLRTTFVPAPFSAIIPGVSSGKYEIGVSSFSINADREKQTDMISYFNAGTQWAAPTGNPDGIDPDNACGKKIAVQRGTVQADDVTSRSKDCTDNGDPAIQVDQYQGQDQATSAVVSGKDQAMLADSPVIAYAISQTGGRLEKVGELYDAALYGYVVKKGDTAFSDALAGAVNALIADGTYQRILGRWKVDDGAVAKAQVDPPAAE</sequence>
<dbReference type="InterPro" id="IPR001638">
    <property type="entry name" value="Solute-binding_3/MltF_N"/>
</dbReference>
<dbReference type="SMART" id="SM00062">
    <property type="entry name" value="PBPb"/>
    <property type="match status" value="1"/>
</dbReference>
<dbReference type="PROSITE" id="PS51257">
    <property type="entry name" value="PROKAR_LIPOPROTEIN"/>
    <property type="match status" value="1"/>
</dbReference>
<dbReference type="PANTHER" id="PTHR35936:SF17">
    <property type="entry name" value="ARGININE-BINDING EXTRACELLULAR PROTEIN ARTP"/>
    <property type="match status" value="1"/>
</dbReference>
<feature type="chain" id="PRO_5039562347" evidence="5">
    <location>
        <begin position="24"/>
        <end position="308"/>
    </location>
</feature>
<comment type="subcellular location">
    <subcellularLocation>
        <location evidence="1">Cell envelope</location>
    </subcellularLocation>
</comment>
<dbReference type="GO" id="GO:0030313">
    <property type="term" value="C:cell envelope"/>
    <property type="evidence" value="ECO:0007669"/>
    <property type="project" value="UniProtKB-SubCell"/>
</dbReference>
<keyword evidence="3 5" id="KW-0732">Signal</keyword>
<accession>A0A4Q5J2P9</accession>
<feature type="domain" description="Solute-binding protein family 3/N-terminal" evidence="6">
    <location>
        <begin position="66"/>
        <end position="294"/>
    </location>
</feature>
<comment type="caution">
    <text evidence="7">The sequence shown here is derived from an EMBL/GenBank/DDBJ whole genome shotgun (WGS) entry which is preliminary data.</text>
</comment>
<evidence type="ECO:0000256" key="2">
    <source>
        <dbReference type="ARBA" id="ARBA00010333"/>
    </source>
</evidence>
<comment type="similarity">
    <text evidence="2 4">Belongs to the bacterial solute-binding protein 3 family.</text>
</comment>
<protein>
    <submittedName>
        <fullName evidence="7">ABC transporter substrate-binding protein</fullName>
    </submittedName>
</protein>
<dbReference type="InterPro" id="IPR018313">
    <property type="entry name" value="SBP_3_CS"/>
</dbReference>
<evidence type="ECO:0000256" key="4">
    <source>
        <dbReference type="RuleBase" id="RU003744"/>
    </source>
</evidence>
<dbReference type="Pfam" id="PF00497">
    <property type="entry name" value="SBP_bac_3"/>
    <property type="match status" value="1"/>
</dbReference>
<dbReference type="RefSeq" id="WP_129986523.1">
    <property type="nucleotide sequence ID" value="NZ_SDPU01000020.1"/>
</dbReference>
<gene>
    <name evidence="7" type="ORF">ETU37_06910</name>
</gene>
<name>A0A4Q5J2P9_9ACTN</name>
<evidence type="ECO:0000256" key="3">
    <source>
        <dbReference type="ARBA" id="ARBA00022729"/>
    </source>
</evidence>
<proteinExistence type="inferred from homology"/>
<feature type="signal peptide" evidence="5">
    <location>
        <begin position="1"/>
        <end position="23"/>
    </location>
</feature>
<dbReference type="AlphaFoldDB" id="A0A4Q5J2P9"/>
<dbReference type="PANTHER" id="PTHR35936">
    <property type="entry name" value="MEMBRANE-BOUND LYTIC MUREIN TRANSGLYCOSYLASE F"/>
    <property type="match status" value="1"/>
</dbReference>
<keyword evidence="8" id="KW-1185">Reference proteome</keyword>